<name>A0ABU5LCB4_9GAMM</name>
<dbReference type="EMBL" id="JAOBTT010000001">
    <property type="protein sequence ID" value="MDZ7277550.1"/>
    <property type="molecule type" value="Genomic_DNA"/>
</dbReference>
<dbReference type="InterPro" id="IPR024230">
    <property type="entry name" value="GspL_cyto_dom"/>
</dbReference>
<proteinExistence type="inferred from homology"/>
<evidence type="ECO:0000256" key="10">
    <source>
        <dbReference type="SAM" id="Phobius"/>
    </source>
</evidence>
<evidence type="ECO:0000313" key="13">
    <source>
        <dbReference type="EMBL" id="MDZ7277550.1"/>
    </source>
</evidence>
<dbReference type="Pfam" id="PF12693">
    <property type="entry name" value="GspL_C"/>
    <property type="match status" value="1"/>
</dbReference>
<keyword evidence="8 10" id="KW-1133">Transmembrane helix</keyword>
<organism evidence="13 14">
    <name type="scientific">Pantoea eucrina</name>
    <dbReference type="NCBI Taxonomy" id="472693"/>
    <lineage>
        <taxon>Bacteria</taxon>
        <taxon>Pseudomonadati</taxon>
        <taxon>Pseudomonadota</taxon>
        <taxon>Gammaproteobacteria</taxon>
        <taxon>Enterobacterales</taxon>
        <taxon>Erwiniaceae</taxon>
        <taxon>Pantoea</taxon>
    </lineage>
</organism>
<feature type="transmembrane region" description="Helical" evidence="10">
    <location>
        <begin position="211"/>
        <end position="232"/>
    </location>
</feature>
<accession>A0ABU5LCB4</accession>
<dbReference type="Gene3D" id="3.30.420.380">
    <property type="match status" value="1"/>
</dbReference>
<gene>
    <name evidence="13" type="primary">gspL</name>
    <name evidence="13" type="ORF">N4G40_04535</name>
</gene>
<protein>
    <submittedName>
        <fullName evidence="13">Type II secretion system protein GspL</fullName>
    </submittedName>
</protein>
<keyword evidence="4" id="KW-1003">Cell membrane</keyword>
<evidence type="ECO:0000313" key="14">
    <source>
        <dbReference type="Proteomes" id="UP001288620"/>
    </source>
</evidence>
<dbReference type="PIRSF" id="PIRSF015761">
    <property type="entry name" value="Protein_L"/>
    <property type="match status" value="1"/>
</dbReference>
<dbReference type="Proteomes" id="UP001288620">
    <property type="component" value="Unassembled WGS sequence"/>
</dbReference>
<comment type="similarity">
    <text evidence="2">Belongs to the GSP L family.</text>
</comment>
<comment type="subcellular location">
    <subcellularLocation>
        <location evidence="1">Cell inner membrane</location>
        <topology evidence="1">Single-pass membrane protein</topology>
    </subcellularLocation>
</comment>
<evidence type="ECO:0000256" key="2">
    <source>
        <dbReference type="ARBA" id="ARBA00005318"/>
    </source>
</evidence>
<evidence type="ECO:0000259" key="12">
    <source>
        <dbReference type="Pfam" id="PF12693"/>
    </source>
</evidence>
<dbReference type="NCBIfam" id="TIGR01709">
    <property type="entry name" value="typeII_sec_gspL"/>
    <property type="match status" value="1"/>
</dbReference>
<feature type="domain" description="GspL periplasmic" evidence="12">
    <location>
        <begin position="212"/>
        <end position="316"/>
    </location>
</feature>
<keyword evidence="6 10" id="KW-0812">Transmembrane</keyword>
<reference evidence="14" key="1">
    <citation type="submission" date="2023-07" db="EMBL/GenBank/DDBJ databases">
        <title>Structural and functional analysis of rice phyllospheric bacteria for their antimicrobial properties and defense elicitation against blast disease.</title>
        <authorList>
            <person name="Sahu K.P."/>
            <person name="Asharani P."/>
            <person name="Kumar M."/>
            <person name="Reddy B."/>
            <person name="Kumar A."/>
        </authorList>
    </citation>
    <scope>NUCLEOTIDE SEQUENCE [LARGE SCALE GENOMIC DNA]</scope>
    <source>
        <strain evidence="14">OsEp_Plm_30P10</strain>
    </source>
</reference>
<comment type="caution">
    <text evidence="13">The sequence shown here is derived from an EMBL/GenBank/DDBJ whole genome shotgun (WGS) entry which is preliminary data.</text>
</comment>
<sequence>MRKSREWRVMYFPCSGASDLRWYDQQTGLCGEGFDSLPPHSGANTLLLLPGEEISITSVTLKAANAQRIQWQLEPHMLTPPEQLHTVILASSGDTHLVASIDVAALRARCDLLRARGYEPTRAMSDTLALAAGTAMKVNDRWLIHTETGERWALPDACVAPQRETRPDLQALRWQDTEDMVALAEGAIAAPYNLLRGAFAPRRRADVAQKIALSATLALLLSVLLLPLWQGWQYTRETAQLQQRWLNRYQAYFPDETPNRPRWQFQQAVQNGQRDRAMRSLPALLQDIRPLLASLAENPVRTLHWNSEEKGLELTFSQPVLTTLQQQIPPGFTINILDNNVTIGRSQ</sequence>
<evidence type="ECO:0000259" key="11">
    <source>
        <dbReference type="Pfam" id="PF05134"/>
    </source>
</evidence>
<evidence type="ECO:0000256" key="9">
    <source>
        <dbReference type="ARBA" id="ARBA00023136"/>
    </source>
</evidence>
<keyword evidence="5" id="KW-0997">Cell inner membrane</keyword>
<dbReference type="InterPro" id="IPR025691">
    <property type="entry name" value="GspL_pp_dom"/>
</dbReference>
<dbReference type="RefSeq" id="WP_322541646.1">
    <property type="nucleotide sequence ID" value="NZ_JAOBTT010000001.1"/>
</dbReference>
<keyword evidence="14" id="KW-1185">Reference proteome</keyword>
<keyword evidence="9 10" id="KW-0472">Membrane</keyword>
<dbReference type="SUPFAM" id="SSF53067">
    <property type="entry name" value="Actin-like ATPase domain"/>
    <property type="match status" value="1"/>
</dbReference>
<evidence type="ECO:0000256" key="3">
    <source>
        <dbReference type="ARBA" id="ARBA00022448"/>
    </source>
</evidence>
<feature type="domain" description="GspL cytoplasmic actin-ATPase-like" evidence="11">
    <location>
        <begin position="43"/>
        <end position="201"/>
    </location>
</feature>
<keyword evidence="3" id="KW-0813">Transport</keyword>
<evidence type="ECO:0000256" key="7">
    <source>
        <dbReference type="ARBA" id="ARBA00022927"/>
    </source>
</evidence>
<keyword evidence="7" id="KW-0653">Protein transport</keyword>
<dbReference type="Pfam" id="PF05134">
    <property type="entry name" value="T2SSL"/>
    <property type="match status" value="1"/>
</dbReference>
<evidence type="ECO:0000256" key="5">
    <source>
        <dbReference type="ARBA" id="ARBA00022519"/>
    </source>
</evidence>
<evidence type="ECO:0000256" key="4">
    <source>
        <dbReference type="ARBA" id="ARBA00022475"/>
    </source>
</evidence>
<dbReference type="InterPro" id="IPR043129">
    <property type="entry name" value="ATPase_NBD"/>
</dbReference>
<evidence type="ECO:0000256" key="1">
    <source>
        <dbReference type="ARBA" id="ARBA00004377"/>
    </source>
</evidence>
<dbReference type="InterPro" id="IPR007812">
    <property type="entry name" value="T2SS_protein-GspL"/>
</dbReference>
<evidence type="ECO:0000256" key="6">
    <source>
        <dbReference type="ARBA" id="ARBA00022692"/>
    </source>
</evidence>
<evidence type="ECO:0000256" key="8">
    <source>
        <dbReference type="ARBA" id="ARBA00022989"/>
    </source>
</evidence>